<name>A0ABV9I241_9FLAO</name>
<proteinExistence type="predicted"/>
<accession>A0ABV9I241</accession>
<organism evidence="2 3">
    <name type="scientific">Dokdonia ponticola</name>
    <dbReference type="NCBI Taxonomy" id="2041041"/>
    <lineage>
        <taxon>Bacteria</taxon>
        <taxon>Pseudomonadati</taxon>
        <taxon>Bacteroidota</taxon>
        <taxon>Flavobacteriia</taxon>
        <taxon>Flavobacteriales</taxon>
        <taxon>Flavobacteriaceae</taxon>
        <taxon>Dokdonia</taxon>
    </lineage>
</organism>
<evidence type="ECO:0000256" key="1">
    <source>
        <dbReference type="SAM" id="SignalP"/>
    </source>
</evidence>
<dbReference type="RefSeq" id="WP_379982708.1">
    <property type="nucleotide sequence ID" value="NZ_JBHSFV010000020.1"/>
</dbReference>
<reference evidence="3" key="1">
    <citation type="journal article" date="2019" name="Int. J. Syst. Evol. Microbiol.">
        <title>The Global Catalogue of Microorganisms (GCM) 10K type strain sequencing project: providing services to taxonomists for standard genome sequencing and annotation.</title>
        <authorList>
            <consortium name="The Broad Institute Genomics Platform"/>
            <consortium name="The Broad Institute Genome Sequencing Center for Infectious Disease"/>
            <person name="Wu L."/>
            <person name="Ma J."/>
        </authorList>
    </citation>
    <scope>NUCLEOTIDE SEQUENCE [LARGE SCALE GENOMIC DNA]</scope>
    <source>
        <strain evidence="3">YJ-61-S</strain>
    </source>
</reference>
<gene>
    <name evidence="2" type="ORF">ACFO3O_21400</name>
</gene>
<feature type="signal peptide" evidence="1">
    <location>
        <begin position="1"/>
        <end position="21"/>
    </location>
</feature>
<evidence type="ECO:0000313" key="3">
    <source>
        <dbReference type="Proteomes" id="UP001596043"/>
    </source>
</evidence>
<keyword evidence="1" id="KW-0732">Signal</keyword>
<protein>
    <submittedName>
        <fullName evidence="2">Uncharacterized protein</fullName>
    </submittedName>
</protein>
<dbReference type="Proteomes" id="UP001596043">
    <property type="component" value="Unassembled WGS sequence"/>
</dbReference>
<keyword evidence="3" id="KW-1185">Reference proteome</keyword>
<dbReference type="EMBL" id="JBHSFV010000020">
    <property type="protein sequence ID" value="MFC4636476.1"/>
    <property type="molecule type" value="Genomic_DNA"/>
</dbReference>
<comment type="caution">
    <text evidence="2">The sequence shown here is derived from an EMBL/GenBank/DDBJ whole genome shotgun (WGS) entry which is preliminary data.</text>
</comment>
<evidence type="ECO:0000313" key="2">
    <source>
        <dbReference type="EMBL" id="MFC4636476.1"/>
    </source>
</evidence>
<feature type="chain" id="PRO_5045888603" evidence="1">
    <location>
        <begin position="22"/>
        <end position="65"/>
    </location>
</feature>
<sequence>MKKMIKNVGLWRARIFLVLTAMTLFICCQKDNETPTQLLGDLHEQLQTTTIRVSLDKIPKVAEYT</sequence>